<dbReference type="EMBL" id="CAJZBQ010000054">
    <property type="protein sequence ID" value="CAG9332335.1"/>
    <property type="molecule type" value="Genomic_DNA"/>
</dbReference>
<reference evidence="2" key="1">
    <citation type="submission" date="2021-09" db="EMBL/GenBank/DDBJ databases">
        <authorList>
            <consortium name="AG Swart"/>
            <person name="Singh M."/>
            <person name="Singh A."/>
            <person name="Seah K."/>
            <person name="Emmerich C."/>
        </authorList>
    </citation>
    <scope>NUCLEOTIDE SEQUENCE</scope>
    <source>
        <strain evidence="2">ATCC30299</strain>
    </source>
</reference>
<evidence type="ECO:0000313" key="3">
    <source>
        <dbReference type="Proteomes" id="UP001162131"/>
    </source>
</evidence>
<keyword evidence="1" id="KW-1133">Transmembrane helix</keyword>
<keyword evidence="3" id="KW-1185">Reference proteome</keyword>
<gene>
    <name evidence="2" type="ORF">BSTOLATCC_MIC55785</name>
</gene>
<evidence type="ECO:0000313" key="2">
    <source>
        <dbReference type="EMBL" id="CAG9332335.1"/>
    </source>
</evidence>
<protein>
    <recommendedName>
        <fullName evidence="4">RGS domain-containing protein</fullName>
    </recommendedName>
</protein>
<feature type="transmembrane region" description="Helical" evidence="1">
    <location>
        <begin position="79"/>
        <end position="104"/>
    </location>
</feature>
<feature type="transmembrane region" description="Helical" evidence="1">
    <location>
        <begin position="125"/>
        <end position="148"/>
    </location>
</feature>
<evidence type="ECO:0008006" key="4">
    <source>
        <dbReference type="Google" id="ProtNLM"/>
    </source>
</evidence>
<keyword evidence="1" id="KW-0812">Transmembrane</keyword>
<dbReference type="Proteomes" id="UP001162131">
    <property type="component" value="Unassembled WGS sequence"/>
</dbReference>
<proteinExistence type="predicted"/>
<evidence type="ECO:0000256" key="1">
    <source>
        <dbReference type="SAM" id="Phobius"/>
    </source>
</evidence>
<organism evidence="2 3">
    <name type="scientific">Blepharisma stoltei</name>
    <dbReference type="NCBI Taxonomy" id="1481888"/>
    <lineage>
        <taxon>Eukaryota</taxon>
        <taxon>Sar</taxon>
        <taxon>Alveolata</taxon>
        <taxon>Ciliophora</taxon>
        <taxon>Postciliodesmatophora</taxon>
        <taxon>Heterotrichea</taxon>
        <taxon>Heterotrichida</taxon>
        <taxon>Blepharismidae</taxon>
        <taxon>Blepharisma</taxon>
    </lineage>
</organism>
<keyword evidence="1" id="KW-0472">Membrane</keyword>
<dbReference type="InterPro" id="IPR036305">
    <property type="entry name" value="RGS_sf"/>
</dbReference>
<sequence length="427" mass="50213">MLFYILGGIITAIYVLIGALLFLKSNNIQILSRSPILLYISHYANLIETLLILPVATALHDPEDRSHISDTVWRLRECGIIIAHYLVYIPYVLRGYRLFFVFNLDKDWDDANSKFRKYNYRTKQIWLIKMLGLLMIPPITLCIIIMLYPPAGYYFPISDKHYGIDEDIAGAIYVFVCFLEQLLLIFLVYYVRNVHDDFNMTNELAWVTLFWFCTPIFSTFSQFDAGKWLITTLFRNGLLMIRSSLIPVILSFKSKESFESITLDVLNSLTLIMQNDLTLEAFEKFLTTEHPGRYSDSFSYEFFLQGLPLFEFYIKCELYLNNPNNQDFSEIKNEYETSLPEEILEIILEENISIEHIKEAKNLAFNILEKHFYPKFMRSEEFSEVRRKIVKQEIYTFRVMQTSFHISLAKGKKLNSLIPRKKVESVL</sequence>
<feature type="transmembrane region" description="Helical" evidence="1">
    <location>
        <begin position="203"/>
        <end position="221"/>
    </location>
</feature>
<feature type="transmembrane region" description="Helical" evidence="1">
    <location>
        <begin position="6"/>
        <end position="24"/>
    </location>
</feature>
<feature type="transmembrane region" description="Helical" evidence="1">
    <location>
        <begin position="168"/>
        <end position="191"/>
    </location>
</feature>
<accession>A0AAU9KEI6</accession>
<dbReference type="AlphaFoldDB" id="A0AAU9KEI6"/>
<comment type="caution">
    <text evidence="2">The sequence shown here is derived from an EMBL/GenBank/DDBJ whole genome shotgun (WGS) entry which is preliminary data.</text>
</comment>
<feature type="transmembrane region" description="Helical" evidence="1">
    <location>
        <begin position="36"/>
        <end position="59"/>
    </location>
</feature>
<name>A0AAU9KEI6_9CILI</name>
<dbReference type="SUPFAM" id="SSF48097">
    <property type="entry name" value="Regulator of G-protein signaling, RGS"/>
    <property type="match status" value="1"/>
</dbReference>